<sequence>MLRAAIDLADVEGVQTLTMRRLAKELDAEAMSLYHHVANKDDLLNGVVDLIANEINDAVEAIDVLSAGAAWKQAARERILTARTVFLRHPWAPPLFESRAAVSPAVVRYHDRLVGLMRDGGFSYDLAHHALHALGSRALGFSQELFDPGDGSAPAEIPEGMAEQLPYLVGMLREVAHDDPDSTLGWCDDQFEFEFGLDLILDGLDRLRSSR</sequence>
<reference evidence="7 8" key="1">
    <citation type="submission" date="2016-11" db="EMBL/GenBank/DDBJ databases">
        <authorList>
            <person name="Jaros S."/>
            <person name="Januszkiewicz K."/>
            <person name="Wedrychowicz H."/>
        </authorList>
    </citation>
    <scope>NUCLEOTIDE SEQUENCE [LARGE SCALE GENOMIC DNA]</scope>
    <source>
        <strain evidence="7 8">DSM 46144</strain>
    </source>
</reference>
<dbReference type="Pfam" id="PF00440">
    <property type="entry name" value="TetR_N"/>
    <property type="match status" value="1"/>
</dbReference>
<feature type="DNA-binding region" description="H-T-H motif" evidence="5">
    <location>
        <begin position="18"/>
        <end position="37"/>
    </location>
</feature>
<dbReference type="EMBL" id="FRCS01000001">
    <property type="protein sequence ID" value="SHM72615.1"/>
    <property type="molecule type" value="Genomic_DNA"/>
</dbReference>
<evidence type="ECO:0000256" key="5">
    <source>
        <dbReference type="PROSITE-ProRule" id="PRU00335"/>
    </source>
</evidence>
<evidence type="ECO:0000313" key="7">
    <source>
        <dbReference type="EMBL" id="SHM72615.1"/>
    </source>
</evidence>
<evidence type="ECO:0000259" key="6">
    <source>
        <dbReference type="PROSITE" id="PS50977"/>
    </source>
</evidence>
<evidence type="ECO:0000256" key="4">
    <source>
        <dbReference type="ARBA" id="ARBA00023163"/>
    </source>
</evidence>
<dbReference type="InterPro" id="IPR004111">
    <property type="entry name" value="Repressor_TetR_C"/>
</dbReference>
<dbReference type="AlphaFoldDB" id="A0A1M7L422"/>
<dbReference type="InterPro" id="IPR009057">
    <property type="entry name" value="Homeodomain-like_sf"/>
</dbReference>
<protein>
    <submittedName>
        <fullName evidence="7">Transcriptional regulator, TetR family</fullName>
    </submittedName>
</protein>
<keyword evidence="2" id="KW-0805">Transcription regulation</keyword>
<proteinExistence type="predicted"/>
<dbReference type="STRING" id="134849.SAMN05443668_1011347"/>
<evidence type="ECO:0000313" key="8">
    <source>
        <dbReference type="Proteomes" id="UP000184440"/>
    </source>
</evidence>
<dbReference type="Pfam" id="PF02909">
    <property type="entry name" value="TetR_C_1"/>
    <property type="match status" value="1"/>
</dbReference>
<dbReference type="GO" id="GO:0045892">
    <property type="term" value="P:negative regulation of DNA-templated transcription"/>
    <property type="evidence" value="ECO:0007669"/>
    <property type="project" value="InterPro"/>
</dbReference>
<dbReference type="Gene3D" id="1.10.357.10">
    <property type="entry name" value="Tetracycline Repressor, domain 2"/>
    <property type="match status" value="1"/>
</dbReference>
<dbReference type="Proteomes" id="UP000184440">
    <property type="component" value="Unassembled WGS sequence"/>
</dbReference>
<name>A0A1M7L422_9ACTN</name>
<gene>
    <name evidence="7" type="ORF">SAMN05443668_1011347</name>
</gene>
<dbReference type="SUPFAM" id="SSF46689">
    <property type="entry name" value="Homeodomain-like"/>
    <property type="match status" value="1"/>
</dbReference>
<keyword evidence="3 5" id="KW-0238">DNA-binding</keyword>
<keyword evidence="1" id="KW-0678">Repressor</keyword>
<dbReference type="InterPro" id="IPR003012">
    <property type="entry name" value="Tet_transcr_reg_TetR"/>
</dbReference>
<dbReference type="GO" id="GO:0003677">
    <property type="term" value="F:DNA binding"/>
    <property type="evidence" value="ECO:0007669"/>
    <property type="project" value="UniProtKB-UniRule"/>
</dbReference>
<dbReference type="GO" id="GO:0046677">
    <property type="term" value="P:response to antibiotic"/>
    <property type="evidence" value="ECO:0007669"/>
    <property type="project" value="InterPro"/>
</dbReference>
<dbReference type="Gene3D" id="1.10.10.60">
    <property type="entry name" value="Homeodomain-like"/>
    <property type="match status" value="1"/>
</dbReference>
<dbReference type="PRINTS" id="PR00400">
    <property type="entry name" value="TETREPRESSOR"/>
</dbReference>
<evidence type="ECO:0000256" key="2">
    <source>
        <dbReference type="ARBA" id="ARBA00023015"/>
    </source>
</evidence>
<dbReference type="InterPro" id="IPR036271">
    <property type="entry name" value="Tet_transcr_reg_TetR-rel_C_sf"/>
</dbReference>
<dbReference type="InterPro" id="IPR001647">
    <property type="entry name" value="HTH_TetR"/>
</dbReference>
<evidence type="ECO:0000256" key="1">
    <source>
        <dbReference type="ARBA" id="ARBA00022491"/>
    </source>
</evidence>
<dbReference type="SUPFAM" id="SSF48498">
    <property type="entry name" value="Tetracyclin repressor-like, C-terminal domain"/>
    <property type="match status" value="1"/>
</dbReference>
<evidence type="ECO:0000256" key="3">
    <source>
        <dbReference type="ARBA" id="ARBA00023125"/>
    </source>
</evidence>
<dbReference type="OrthoDB" id="329481at2"/>
<dbReference type="PROSITE" id="PS50977">
    <property type="entry name" value="HTH_TETR_2"/>
    <property type="match status" value="1"/>
</dbReference>
<accession>A0A1M7L422</accession>
<keyword evidence="4" id="KW-0804">Transcription</keyword>
<organism evidence="7 8">
    <name type="scientific">Cryptosporangium aurantiacum</name>
    <dbReference type="NCBI Taxonomy" id="134849"/>
    <lineage>
        <taxon>Bacteria</taxon>
        <taxon>Bacillati</taxon>
        <taxon>Actinomycetota</taxon>
        <taxon>Actinomycetes</taxon>
        <taxon>Cryptosporangiales</taxon>
        <taxon>Cryptosporangiaceae</taxon>
        <taxon>Cryptosporangium</taxon>
    </lineage>
</organism>
<feature type="domain" description="HTH tetR-type" evidence="6">
    <location>
        <begin position="1"/>
        <end position="55"/>
    </location>
</feature>
<keyword evidence="8" id="KW-1185">Reference proteome</keyword>